<dbReference type="EMBL" id="CP023344">
    <property type="protein sequence ID" value="ATC63260.1"/>
    <property type="molecule type" value="Genomic_DNA"/>
</dbReference>
<keyword evidence="3" id="KW-1185">Reference proteome</keyword>
<dbReference type="RefSeq" id="WP_096054892.1">
    <property type="nucleotide sequence ID" value="NZ_CP023344.1"/>
</dbReference>
<evidence type="ECO:0000313" key="3">
    <source>
        <dbReference type="Proteomes" id="UP000217265"/>
    </source>
</evidence>
<dbReference type="AlphaFoldDB" id="A0A290Q7W4"/>
<reference evidence="2 3" key="1">
    <citation type="submission" date="2017-09" db="EMBL/GenBank/DDBJ databases">
        <title>Complete genome sequence of Verrucomicrobial strain HZ-65, isolated from freshwater.</title>
        <authorList>
            <person name="Choi A."/>
        </authorList>
    </citation>
    <scope>NUCLEOTIDE SEQUENCE [LARGE SCALE GENOMIC DNA]</scope>
    <source>
        <strain evidence="2 3">HZ-65</strain>
    </source>
</reference>
<dbReference type="SUPFAM" id="SSF56059">
    <property type="entry name" value="Glutathione synthetase ATP-binding domain-like"/>
    <property type="match status" value="1"/>
</dbReference>
<dbReference type="Gene3D" id="3.40.50.11290">
    <property type="match status" value="1"/>
</dbReference>
<dbReference type="InterPro" id="IPR051680">
    <property type="entry name" value="ATP-dep_Glu-Cys_Ligase-2"/>
</dbReference>
<dbReference type="InterPro" id="IPR025841">
    <property type="entry name" value="CP_ATPgrasp_2"/>
</dbReference>
<evidence type="ECO:0000313" key="2">
    <source>
        <dbReference type="EMBL" id="ATC63260.1"/>
    </source>
</evidence>
<dbReference type="InterPro" id="IPR016450">
    <property type="entry name" value="UCP005522"/>
</dbReference>
<dbReference type="Proteomes" id="UP000217265">
    <property type="component" value="Chromosome"/>
</dbReference>
<sequence>MPDLFASYEHARFYDEMFAAPGKPHAHYQRLAERFGRMEGIGELLQRQRTADQTFLSRGVTFTVYSDNAGTEKIFPFDLLPRIIPAHEWKHLEAGLTQRMQALNMFLADIYGEQRIIREGILPRGMVDSSKNFRPELVGFKIPRGLFVHINGTDLIRDEAGEYRVLEDNLRTPSGVSYVLENRQVMKRVFPNLIRDYRVRPVENYTNDLLALLTYLAPEHVPEPTVVLLTPGVYNSAYFEHSFLARQMGIEIVEGSDLVVEDDKVYMRRTDGLAPVHVIYRRIDDDFLDPTVFRKDSMLGVPGLMEAYRKGNVALCNPVGTGIADDKAVYYYVQKMIKFYLGQDPILPNVETFLSADPTDLKYILANLPKLVVKSVNEAGGYGMLVGPHSTTAQIEEFRAKIIDNPRNFIAQPTIGLSRCPSVCGSTIEGRHIDLRPYILNGETIKIMPGGLTRVALKKGSLVVNSSQGGGSKDTWVLADETSAPFQSQSQSASPIVEKVLV</sequence>
<accession>A0A290Q7W4</accession>
<gene>
    <name evidence="2" type="ORF">CMV30_04430</name>
</gene>
<dbReference type="OrthoDB" id="9803842at2"/>
<feature type="domain" description="Circularly permuted ATP-grasp type 2" evidence="1">
    <location>
        <begin position="81"/>
        <end position="456"/>
    </location>
</feature>
<dbReference type="PANTHER" id="PTHR34595">
    <property type="entry name" value="BLR5612 PROTEIN"/>
    <property type="match status" value="1"/>
</dbReference>
<dbReference type="PANTHER" id="PTHR34595:SF7">
    <property type="entry name" value="SLL1039 PROTEIN"/>
    <property type="match status" value="1"/>
</dbReference>
<protein>
    <recommendedName>
        <fullName evidence="1">Circularly permuted ATP-grasp type 2 domain-containing protein</fullName>
    </recommendedName>
</protein>
<dbReference type="KEGG" id="vbh:CMV30_04430"/>
<organism evidence="2 3">
    <name type="scientific">Nibricoccus aquaticus</name>
    <dbReference type="NCBI Taxonomy" id="2576891"/>
    <lineage>
        <taxon>Bacteria</taxon>
        <taxon>Pseudomonadati</taxon>
        <taxon>Verrucomicrobiota</taxon>
        <taxon>Opitutia</taxon>
        <taxon>Opitutales</taxon>
        <taxon>Opitutaceae</taxon>
        <taxon>Nibricoccus</taxon>
    </lineage>
</organism>
<dbReference type="PIRSF" id="PIRSF005522">
    <property type="entry name" value="UCP005522"/>
    <property type="match status" value="1"/>
</dbReference>
<proteinExistence type="predicted"/>
<dbReference type="Pfam" id="PF14403">
    <property type="entry name" value="CP_ATPgrasp_2"/>
    <property type="match status" value="1"/>
</dbReference>
<name>A0A290Q7W4_9BACT</name>
<evidence type="ECO:0000259" key="1">
    <source>
        <dbReference type="Pfam" id="PF14403"/>
    </source>
</evidence>
<dbReference type="Gene3D" id="3.30.1490.270">
    <property type="match status" value="1"/>
</dbReference>